<dbReference type="Proteomes" id="UP000254869">
    <property type="component" value="Unassembled WGS sequence"/>
</dbReference>
<dbReference type="RefSeq" id="WP_062509521.1">
    <property type="nucleotide sequence ID" value="NZ_QQBC01000008.1"/>
</dbReference>
<accession>A0A370I2T4</accession>
<dbReference type="AlphaFoldDB" id="A0A370I2T4"/>
<reference evidence="1 2" key="1">
    <citation type="submission" date="2018-07" db="EMBL/GenBank/DDBJ databases">
        <title>Genomic Encyclopedia of Type Strains, Phase IV (KMG-IV): sequencing the most valuable type-strain genomes for metagenomic binning, comparative biology and taxonomic classification.</title>
        <authorList>
            <person name="Goeker M."/>
        </authorList>
    </citation>
    <scope>NUCLEOTIDE SEQUENCE [LARGE SCALE GENOMIC DNA]</scope>
    <source>
        <strain evidence="1 2">DSM 44290</strain>
    </source>
</reference>
<dbReference type="EMBL" id="QQBC01000008">
    <property type="protein sequence ID" value="RDI64471.1"/>
    <property type="molecule type" value="Genomic_DNA"/>
</dbReference>
<dbReference type="STRING" id="1210086.GCA_001613105_06845"/>
<dbReference type="Gene3D" id="1.10.287.1060">
    <property type="entry name" value="ESAT-6-like"/>
    <property type="match status" value="1"/>
</dbReference>
<gene>
    <name evidence="1" type="ORF">DFR76_108304</name>
</gene>
<keyword evidence="2" id="KW-1185">Reference proteome</keyword>
<sequence length="101" mass="10746">MSDFGTISYDFGAIADAGSGLKSEAMNIVSALEDMEKKFQTFISTHWTGGQGNEAFAQVQGNWRQQSDELMMTLAQLGTKTVSAGEGMQGADVLAAKMLMG</sequence>
<evidence type="ECO:0000313" key="1">
    <source>
        <dbReference type="EMBL" id="RDI64471.1"/>
    </source>
</evidence>
<proteinExistence type="predicted"/>
<name>A0A370I2T4_9NOCA</name>
<dbReference type="InterPro" id="IPR036689">
    <property type="entry name" value="ESAT-6-like_sf"/>
</dbReference>
<protein>
    <submittedName>
        <fullName evidence="1">WXG100 family type VII secretion target</fullName>
    </submittedName>
</protein>
<evidence type="ECO:0000313" key="2">
    <source>
        <dbReference type="Proteomes" id="UP000254869"/>
    </source>
</evidence>
<dbReference type="InterPro" id="IPR010310">
    <property type="entry name" value="T7SS_ESAT-6-like"/>
</dbReference>
<dbReference type="Pfam" id="PF06013">
    <property type="entry name" value="WXG100"/>
    <property type="match status" value="1"/>
</dbReference>
<comment type="caution">
    <text evidence="1">The sequence shown here is derived from an EMBL/GenBank/DDBJ whole genome shotgun (WGS) entry which is preliminary data.</text>
</comment>
<dbReference type="SUPFAM" id="SSF140453">
    <property type="entry name" value="EsxAB dimer-like"/>
    <property type="match status" value="1"/>
</dbReference>
<organism evidence="1 2">
    <name type="scientific">Nocardia pseudobrasiliensis</name>
    <dbReference type="NCBI Taxonomy" id="45979"/>
    <lineage>
        <taxon>Bacteria</taxon>
        <taxon>Bacillati</taxon>
        <taxon>Actinomycetota</taxon>
        <taxon>Actinomycetes</taxon>
        <taxon>Mycobacteriales</taxon>
        <taxon>Nocardiaceae</taxon>
        <taxon>Nocardia</taxon>
    </lineage>
</organism>